<dbReference type="OrthoDB" id="5875477at2"/>
<gene>
    <name evidence="1" type="ORF">FCS21_04750</name>
</gene>
<comment type="caution">
    <text evidence="1">The sequence shown here is derived from an EMBL/GenBank/DDBJ whole genome shotgun (WGS) entry which is preliminary data.</text>
</comment>
<dbReference type="EMBL" id="SZVP01000002">
    <property type="protein sequence ID" value="TMM47069.1"/>
    <property type="molecule type" value="Genomic_DNA"/>
</dbReference>
<protein>
    <submittedName>
        <fullName evidence="1">DUF3108 domain-containing protein</fullName>
    </submittedName>
</protein>
<proteinExistence type="predicted"/>
<reference evidence="1 2" key="1">
    <citation type="submission" date="2019-05" db="EMBL/GenBank/DDBJ databases">
        <title>Colwellia ponticola sp. nov., isolated from seawater.</title>
        <authorList>
            <person name="Yoon J.-H."/>
        </authorList>
    </citation>
    <scope>NUCLEOTIDE SEQUENCE [LARGE SCALE GENOMIC DNA]</scope>
    <source>
        <strain evidence="1 2">OISW-25</strain>
    </source>
</reference>
<organism evidence="1 2">
    <name type="scientific">Colwellia ponticola</name>
    <dbReference type="NCBI Taxonomy" id="2304625"/>
    <lineage>
        <taxon>Bacteria</taxon>
        <taxon>Pseudomonadati</taxon>
        <taxon>Pseudomonadota</taxon>
        <taxon>Gammaproteobacteria</taxon>
        <taxon>Alteromonadales</taxon>
        <taxon>Colwelliaceae</taxon>
        <taxon>Colwellia</taxon>
    </lineage>
</organism>
<evidence type="ECO:0000313" key="2">
    <source>
        <dbReference type="Proteomes" id="UP000307702"/>
    </source>
</evidence>
<dbReference type="Proteomes" id="UP000307702">
    <property type="component" value="Unassembled WGS sequence"/>
</dbReference>
<name>A0A8H2JNF3_9GAMM</name>
<dbReference type="AlphaFoldDB" id="A0A8H2JNF3"/>
<accession>A0A8H2JNF3</accession>
<dbReference type="RefSeq" id="WP_138620909.1">
    <property type="nucleotide sequence ID" value="NZ_SZVP01000002.1"/>
</dbReference>
<evidence type="ECO:0000313" key="1">
    <source>
        <dbReference type="EMBL" id="TMM47069.1"/>
    </source>
</evidence>
<sequence>MAIFIKHLLLLFLLGVNLLNISLAQQLQKDVLQQPISSEEFISLHQCEKEFEYDVFLAGANVGNFHRVIKWNGIDSKISAEVSSTGRISILWLDSTYMQTSSMLWLPQHNYFITPNFTQKITGIRAREMKAVTSDEGILSTVNLDDDINIYQNNYPLYDIDTLGAQIRVNLIQNKKNFILYRQATDQIKKYHFIVAAREVIHHKKWGELNVIKIKEVGEYNKMVLWFSPKLDYQLVKAKLDGFISPMIFLSKFATQCDINKSLQHQP</sequence>
<keyword evidence="2" id="KW-1185">Reference proteome</keyword>